<dbReference type="Pfam" id="PF01553">
    <property type="entry name" value="Acyltransferase"/>
    <property type="match status" value="1"/>
</dbReference>
<keyword evidence="2" id="KW-0808">Transferase</keyword>
<keyword evidence="2" id="KW-0012">Acyltransferase</keyword>
<evidence type="ECO:0000259" key="1">
    <source>
        <dbReference type="SMART" id="SM00563"/>
    </source>
</evidence>
<gene>
    <name evidence="2" type="ORF">WKV44_03295</name>
</gene>
<dbReference type="InterPro" id="IPR002123">
    <property type="entry name" value="Plipid/glycerol_acylTrfase"/>
</dbReference>
<dbReference type="EMBL" id="JBCHKQ010000001">
    <property type="protein sequence ID" value="MEM5947563.1"/>
    <property type="molecule type" value="Genomic_DNA"/>
</dbReference>
<dbReference type="GO" id="GO:0016746">
    <property type="term" value="F:acyltransferase activity"/>
    <property type="evidence" value="ECO:0007669"/>
    <property type="project" value="UniProtKB-KW"/>
</dbReference>
<sequence>MNLPISQAYRDLIKEMITKARHPLEIDENSVWQEANKATRPYINKMLSELLEEGSRIEGIENLKQLYKQSKEGKSCLLLVEHYSNFDLPTLIYLLENMGEEGQEIADHIIAIAGLKLNEHNELVKAFTEAYSRIVIYPSRSLAKMDEETLRKEFPKSKAINRAAMHMLIEKKHSGNIILVFPSGTRYRPGKPETKKGVKEIDSYLKSFDLVCFVGIAGNILRINPDEHKMEDDIVCKDKIIFLVDTPQSAKDFREKAKESCPEGTDKKQWVADRIMEKLESLHTKAEELRKE</sequence>
<evidence type="ECO:0000313" key="3">
    <source>
        <dbReference type="Proteomes" id="UP001466331"/>
    </source>
</evidence>
<dbReference type="Gene3D" id="3.40.1130.10">
    <property type="entry name" value="Glycerol-3-phosphate (1)-acyltransferase"/>
    <property type="match status" value="1"/>
</dbReference>
<accession>A0ABU9UA73</accession>
<dbReference type="SUPFAM" id="SSF69593">
    <property type="entry name" value="Glycerol-3-phosphate (1)-acyltransferase"/>
    <property type="match status" value="1"/>
</dbReference>
<evidence type="ECO:0000313" key="2">
    <source>
        <dbReference type="EMBL" id="MEM5947563.1"/>
    </source>
</evidence>
<proteinExistence type="predicted"/>
<dbReference type="Proteomes" id="UP001466331">
    <property type="component" value="Unassembled WGS sequence"/>
</dbReference>
<organism evidence="2 3">
    <name type="scientific">Rarispira pelagica</name>
    <dbReference type="NCBI Taxonomy" id="3141764"/>
    <lineage>
        <taxon>Bacteria</taxon>
        <taxon>Pseudomonadati</taxon>
        <taxon>Spirochaetota</taxon>
        <taxon>Spirochaetia</taxon>
        <taxon>Winmispirales</taxon>
        <taxon>Winmispiraceae</taxon>
        <taxon>Rarispira</taxon>
    </lineage>
</organism>
<feature type="domain" description="Phospholipid/glycerol acyltransferase" evidence="1">
    <location>
        <begin position="76"/>
        <end position="219"/>
    </location>
</feature>
<protein>
    <submittedName>
        <fullName evidence="2">1-acyl-sn-glycerol-3-phosphate acyltransferase</fullName>
    </submittedName>
</protein>
<reference evidence="2 3" key="1">
    <citation type="submission" date="2024-03" db="EMBL/GenBank/DDBJ databases">
        <title>Ignisphaera cupida sp. nov., a hyperthermophilic hydrolytic archaeon from a hot spring of Kamchatka, and proposal of Ignisphaeraceae fam. nov.</title>
        <authorList>
            <person name="Podosokorskaya O.A."/>
            <person name="Elcheninov A.G."/>
            <person name="Maltseva A.I."/>
            <person name="Zayulina K.S."/>
            <person name="Novikov A."/>
            <person name="Merkel A.Y."/>
        </authorList>
    </citation>
    <scope>NUCLEOTIDE SEQUENCE [LARGE SCALE GENOMIC DNA]</scope>
    <source>
        <strain evidence="2 3">38H-sp</strain>
    </source>
</reference>
<dbReference type="RefSeq" id="WP_420069008.1">
    <property type="nucleotide sequence ID" value="NZ_JBCHKQ010000001.1"/>
</dbReference>
<name>A0ABU9UA73_9SPIR</name>
<comment type="caution">
    <text evidence="2">The sequence shown here is derived from an EMBL/GenBank/DDBJ whole genome shotgun (WGS) entry which is preliminary data.</text>
</comment>
<dbReference type="SMART" id="SM00563">
    <property type="entry name" value="PlsC"/>
    <property type="match status" value="1"/>
</dbReference>
<keyword evidence="3" id="KW-1185">Reference proteome</keyword>